<name>A0A2S0KPB3_9FIRM</name>
<proteinExistence type="predicted"/>
<protein>
    <submittedName>
        <fullName evidence="1">Uncharacterized protein</fullName>
    </submittedName>
</protein>
<sequence length="65" mass="7885">MIKYKVSFEITDEAIGRMSYVSKEKWIEIQKQFIEDAVYEMELEYQGIYLKKVTNLRIEEVEEND</sequence>
<dbReference type="AlphaFoldDB" id="A0A2S0KPB3"/>
<dbReference type="EMBL" id="CP027226">
    <property type="protein sequence ID" value="AVM42839.1"/>
    <property type="molecule type" value="Genomic_DNA"/>
</dbReference>
<evidence type="ECO:0000313" key="2">
    <source>
        <dbReference type="Proteomes" id="UP000237947"/>
    </source>
</evidence>
<accession>A0A2S0KPB3</accession>
<keyword evidence="2" id="KW-1185">Reference proteome</keyword>
<dbReference type="KEGG" id="fsa:C5Q98_06270"/>
<organism evidence="1 2">
    <name type="scientific">Fastidiosipila sanguinis</name>
    <dbReference type="NCBI Taxonomy" id="236753"/>
    <lineage>
        <taxon>Bacteria</taxon>
        <taxon>Bacillati</taxon>
        <taxon>Bacillota</taxon>
        <taxon>Clostridia</taxon>
        <taxon>Eubacteriales</taxon>
        <taxon>Oscillospiraceae</taxon>
        <taxon>Fastidiosipila</taxon>
    </lineage>
</organism>
<evidence type="ECO:0000313" key="1">
    <source>
        <dbReference type="EMBL" id="AVM42839.1"/>
    </source>
</evidence>
<dbReference type="Proteomes" id="UP000237947">
    <property type="component" value="Chromosome"/>
</dbReference>
<gene>
    <name evidence="1" type="ORF">C5Q98_06270</name>
</gene>
<reference evidence="2" key="1">
    <citation type="submission" date="2018-02" db="EMBL/GenBank/DDBJ databases">
        <authorList>
            <person name="Holder M.E."/>
            <person name="Ajami N.J."/>
            <person name="Petrosino J.F."/>
        </authorList>
    </citation>
    <scope>NUCLEOTIDE SEQUENCE [LARGE SCALE GENOMIC DNA]</scope>
    <source>
        <strain evidence="2">CCUG 47711</strain>
    </source>
</reference>
<dbReference type="RefSeq" id="WP_106012788.1">
    <property type="nucleotide sequence ID" value="NZ_CP027226.1"/>
</dbReference>